<comment type="caution">
    <text evidence="1">The sequence shown here is derived from an EMBL/GenBank/DDBJ whole genome shotgun (WGS) entry which is preliminary data.</text>
</comment>
<sequence>MSSLYDTDFYAWANEQASLLRTGKLSAVDIEHIAEEIESMGRSEKRELVNRLVVLLLHLLKWQFQPALRGNSWRLSVEEQRLRLSDHLVDNPSLKSKMEEATDAAYRLALIEAERETGILRRTFPATCPYSASEILDPGFWPTP</sequence>
<dbReference type="Proteomes" id="UP000019486">
    <property type="component" value="Unassembled WGS sequence"/>
</dbReference>
<dbReference type="PANTHER" id="PTHR34235:SF4">
    <property type="entry name" value="SLR0291 PROTEIN"/>
    <property type="match status" value="1"/>
</dbReference>
<evidence type="ECO:0008006" key="3">
    <source>
        <dbReference type="Google" id="ProtNLM"/>
    </source>
</evidence>
<dbReference type="EMBL" id="AVFL01000018">
    <property type="protein sequence ID" value="EWY38420.1"/>
    <property type="molecule type" value="Genomic_DNA"/>
</dbReference>
<protein>
    <recommendedName>
        <fullName evidence="3">DUF29 domain-containing protein</fullName>
    </recommendedName>
</protein>
<gene>
    <name evidence="1" type="ORF">N825_13065</name>
</gene>
<dbReference type="Gene3D" id="1.20.1220.20">
    <property type="entry name" value="Uncharcterised protein PF01724"/>
    <property type="match status" value="1"/>
</dbReference>
<organism evidence="1 2">
    <name type="scientific">Skermanella stibiiresistens SB22</name>
    <dbReference type="NCBI Taxonomy" id="1385369"/>
    <lineage>
        <taxon>Bacteria</taxon>
        <taxon>Pseudomonadati</taxon>
        <taxon>Pseudomonadota</taxon>
        <taxon>Alphaproteobacteria</taxon>
        <taxon>Rhodospirillales</taxon>
        <taxon>Azospirillaceae</taxon>
        <taxon>Skermanella</taxon>
    </lineage>
</organism>
<dbReference type="PATRIC" id="fig|1385369.3.peg.4499"/>
<evidence type="ECO:0000313" key="1">
    <source>
        <dbReference type="EMBL" id="EWY38420.1"/>
    </source>
</evidence>
<keyword evidence="2" id="KW-1185">Reference proteome</keyword>
<name>W9GWX9_9PROT</name>
<evidence type="ECO:0000313" key="2">
    <source>
        <dbReference type="Proteomes" id="UP000019486"/>
    </source>
</evidence>
<dbReference type="AlphaFoldDB" id="W9GWX9"/>
<dbReference type="PANTHER" id="PTHR34235">
    <property type="entry name" value="SLR1203 PROTEIN-RELATED"/>
    <property type="match status" value="1"/>
</dbReference>
<dbReference type="RefSeq" id="WP_037457082.1">
    <property type="nucleotide sequence ID" value="NZ_AVFL01000018.1"/>
</dbReference>
<reference evidence="1 2" key="1">
    <citation type="submission" date="2013-08" db="EMBL/GenBank/DDBJ databases">
        <title>The genome sequence of Skermanella stibiiresistens.</title>
        <authorList>
            <person name="Zhu W."/>
            <person name="Wang G."/>
        </authorList>
    </citation>
    <scope>NUCLEOTIDE SEQUENCE [LARGE SCALE GENOMIC DNA]</scope>
    <source>
        <strain evidence="1 2">SB22</strain>
    </source>
</reference>
<accession>W9GWX9</accession>
<dbReference type="Pfam" id="PF01724">
    <property type="entry name" value="DUF29"/>
    <property type="match status" value="1"/>
</dbReference>
<dbReference type="OrthoDB" id="425753at2"/>
<dbReference type="InterPro" id="IPR002636">
    <property type="entry name" value="DUF29"/>
</dbReference>
<dbReference type="STRING" id="1385369.N825_13065"/>
<proteinExistence type="predicted"/>